<evidence type="ECO:0000313" key="3">
    <source>
        <dbReference type="WBParaSite" id="Hba_03162"/>
    </source>
</evidence>
<sequence>MVWDTFSFVELINLTFVLTKMNNTTYQDVCGHCLVPCFPLYPGTKTWLKNSDVINRSGSCTDC</sequence>
<evidence type="ECO:0000313" key="2">
    <source>
        <dbReference type="Proteomes" id="UP000095283"/>
    </source>
</evidence>
<organism evidence="2 3">
    <name type="scientific">Heterorhabditis bacteriophora</name>
    <name type="common">Entomopathogenic nematode worm</name>
    <dbReference type="NCBI Taxonomy" id="37862"/>
    <lineage>
        <taxon>Eukaryota</taxon>
        <taxon>Metazoa</taxon>
        <taxon>Ecdysozoa</taxon>
        <taxon>Nematoda</taxon>
        <taxon>Chromadorea</taxon>
        <taxon>Rhabditida</taxon>
        <taxon>Rhabditina</taxon>
        <taxon>Rhabditomorpha</taxon>
        <taxon>Strongyloidea</taxon>
        <taxon>Heterorhabditidae</taxon>
        <taxon>Heterorhabditis</taxon>
    </lineage>
</organism>
<name>A0A1I7WDZ8_HETBA</name>
<accession>A0A1I7WDZ8</accession>
<keyword evidence="2" id="KW-1185">Reference proteome</keyword>
<keyword evidence="1" id="KW-0732">Signal</keyword>
<evidence type="ECO:0000256" key="1">
    <source>
        <dbReference type="SAM" id="SignalP"/>
    </source>
</evidence>
<dbReference type="WBParaSite" id="Hba_03162">
    <property type="protein sequence ID" value="Hba_03162"/>
    <property type="gene ID" value="Hba_03162"/>
</dbReference>
<dbReference type="AlphaFoldDB" id="A0A1I7WDZ8"/>
<reference evidence="3" key="1">
    <citation type="submission" date="2016-11" db="UniProtKB">
        <authorList>
            <consortium name="WormBaseParasite"/>
        </authorList>
    </citation>
    <scope>IDENTIFICATION</scope>
</reference>
<dbReference type="Proteomes" id="UP000095283">
    <property type="component" value="Unplaced"/>
</dbReference>
<feature type="chain" id="PRO_5009310592" evidence="1">
    <location>
        <begin position="20"/>
        <end position="63"/>
    </location>
</feature>
<protein>
    <submittedName>
        <fullName evidence="3">Ovule protein</fullName>
    </submittedName>
</protein>
<feature type="signal peptide" evidence="1">
    <location>
        <begin position="1"/>
        <end position="19"/>
    </location>
</feature>
<proteinExistence type="predicted"/>